<protein>
    <recommendedName>
        <fullName evidence="4">FlxA-like protein</fullName>
    </recommendedName>
</protein>
<name>A0A7Y7Y855_9PSED</name>
<evidence type="ECO:0000313" key="3">
    <source>
        <dbReference type="Proteomes" id="UP000517547"/>
    </source>
</evidence>
<evidence type="ECO:0000256" key="1">
    <source>
        <dbReference type="SAM" id="MobiDB-lite"/>
    </source>
</evidence>
<feature type="compositionally biased region" description="Low complexity" evidence="1">
    <location>
        <begin position="52"/>
        <end position="67"/>
    </location>
</feature>
<dbReference type="Proteomes" id="UP000517547">
    <property type="component" value="Unassembled WGS sequence"/>
</dbReference>
<proteinExistence type="predicted"/>
<feature type="region of interest" description="Disordered" evidence="1">
    <location>
        <begin position="37"/>
        <end position="67"/>
    </location>
</feature>
<sequence>MSVGFPSPGGLLINGKLPGSTESKTIAMTDEIDKAVKDTSEADAKDGKVKTGGAAADAPDADSGASSQNITIKMLQKRMKELQELLRQQEQQLAAAEKASYPSDDVRTTTLMGIQGQISQTNGSLMEVANALVKALTDQAGKSSAINTTA</sequence>
<gene>
    <name evidence="2" type="ORF">HX845_32045</name>
</gene>
<dbReference type="EMBL" id="JACAQE010000013">
    <property type="protein sequence ID" value="NWC18322.1"/>
    <property type="molecule type" value="Genomic_DNA"/>
</dbReference>
<evidence type="ECO:0000313" key="2">
    <source>
        <dbReference type="EMBL" id="NWC18322.1"/>
    </source>
</evidence>
<accession>A0A7Y7Y855</accession>
<comment type="caution">
    <text evidence="2">The sequence shown here is derived from an EMBL/GenBank/DDBJ whole genome shotgun (WGS) entry which is preliminary data.</text>
</comment>
<organism evidence="2 3">
    <name type="scientific">Pseudomonas gingeri</name>
    <dbReference type="NCBI Taxonomy" id="117681"/>
    <lineage>
        <taxon>Bacteria</taxon>
        <taxon>Pseudomonadati</taxon>
        <taxon>Pseudomonadota</taxon>
        <taxon>Gammaproteobacteria</taxon>
        <taxon>Pseudomonadales</taxon>
        <taxon>Pseudomonadaceae</taxon>
        <taxon>Pseudomonas</taxon>
    </lineage>
</organism>
<reference evidence="2 3" key="1">
    <citation type="submission" date="2020-04" db="EMBL/GenBank/DDBJ databases">
        <title>Molecular characterization of pseudomonads from Agaricus bisporus reveal novel blotch 2 pathogens in Western Europe.</title>
        <authorList>
            <person name="Taparia T."/>
            <person name="Krijger M."/>
            <person name="Haynes E."/>
            <person name="Elpinstone J.G."/>
            <person name="Noble R."/>
            <person name="Van Der Wolf J."/>
        </authorList>
    </citation>
    <scope>NUCLEOTIDE SEQUENCE [LARGE SCALE GENOMIC DNA]</scope>
    <source>
        <strain evidence="2 3">IPO3738</strain>
    </source>
</reference>
<evidence type="ECO:0008006" key="4">
    <source>
        <dbReference type="Google" id="ProtNLM"/>
    </source>
</evidence>
<dbReference type="AlphaFoldDB" id="A0A7Y7Y855"/>
<feature type="compositionally biased region" description="Basic and acidic residues" evidence="1">
    <location>
        <begin position="37"/>
        <end position="49"/>
    </location>
</feature>
<feature type="region of interest" description="Disordered" evidence="1">
    <location>
        <begin position="1"/>
        <end position="22"/>
    </location>
</feature>